<dbReference type="Pfam" id="PF20979">
    <property type="entry name" value="Arginosuc_syn_C"/>
    <property type="match status" value="1"/>
</dbReference>
<comment type="subcellular location">
    <subcellularLocation>
        <location evidence="9">Cytoplasm</location>
    </subcellularLocation>
</comment>
<dbReference type="PANTHER" id="PTHR11587:SF2">
    <property type="entry name" value="ARGININOSUCCINATE SYNTHASE"/>
    <property type="match status" value="1"/>
</dbReference>
<evidence type="ECO:0000256" key="5">
    <source>
        <dbReference type="ARBA" id="ARBA00022598"/>
    </source>
</evidence>
<dbReference type="GO" id="GO:0005524">
    <property type="term" value="F:ATP binding"/>
    <property type="evidence" value="ECO:0007669"/>
    <property type="project" value="UniProtKB-UniRule"/>
</dbReference>
<feature type="binding site" evidence="9">
    <location>
        <position position="278"/>
    </location>
    <ligand>
        <name>L-citrulline</name>
        <dbReference type="ChEBI" id="CHEBI:57743"/>
    </ligand>
</feature>
<comment type="catalytic activity">
    <reaction evidence="9">
        <text>L-citrulline + L-aspartate + ATP = 2-(N(omega)-L-arginino)succinate + AMP + diphosphate + H(+)</text>
        <dbReference type="Rhea" id="RHEA:10932"/>
        <dbReference type="ChEBI" id="CHEBI:15378"/>
        <dbReference type="ChEBI" id="CHEBI:29991"/>
        <dbReference type="ChEBI" id="CHEBI:30616"/>
        <dbReference type="ChEBI" id="CHEBI:33019"/>
        <dbReference type="ChEBI" id="CHEBI:57472"/>
        <dbReference type="ChEBI" id="CHEBI:57743"/>
        <dbReference type="ChEBI" id="CHEBI:456215"/>
        <dbReference type="EC" id="6.3.4.5"/>
    </reaction>
</comment>
<evidence type="ECO:0000256" key="9">
    <source>
        <dbReference type="HAMAP-Rule" id="MF_00005"/>
    </source>
</evidence>
<dbReference type="GO" id="GO:0005737">
    <property type="term" value="C:cytoplasm"/>
    <property type="evidence" value="ECO:0007669"/>
    <property type="project" value="UniProtKB-SubCell"/>
</dbReference>
<dbReference type="NCBIfam" id="TIGR00032">
    <property type="entry name" value="argG"/>
    <property type="match status" value="1"/>
</dbReference>
<evidence type="ECO:0000256" key="1">
    <source>
        <dbReference type="ARBA" id="ARBA00004967"/>
    </source>
</evidence>
<evidence type="ECO:0000256" key="4">
    <source>
        <dbReference type="ARBA" id="ARBA00022571"/>
    </source>
</evidence>
<dbReference type="InterPro" id="IPR024074">
    <property type="entry name" value="AS_cat/multimer_dom_body"/>
</dbReference>
<feature type="binding site" evidence="9">
    <location>
        <position position="128"/>
    </location>
    <ligand>
        <name>L-aspartate</name>
        <dbReference type="ChEBI" id="CHEBI:29991"/>
    </ligand>
</feature>
<protein>
    <recommendedName>
        <fullName evidence="3 9">Argininosuccinate synthase</fullName>
        <ecNumber evidence="3 9">6.3.4.5</ecNumber>
    </recommendedName>
    <alternativeName>
        <fullName evidence="9">Citrulline--aspartate ligase</fullName>
    </alternativeName>
</protein>
<evidence type="ECO:0000259" key="10">
    <source>
        <dbReference type="Pfam" id="PF00764"/>
    </source>
</evidence>
<dbReference type="CDD" id="cd01999">
    <property type="entry name" value="ASS"/>
    <property type="match status" value="1"/>
</dbReference>
<feature type="binding site" evidence="9">
    <location>
        <position position="190"/>
    </location>
    <ligand>
        <name>L-citrulline</name>
        <dbReference type="ChEBI" id="CHEBI:57743"/>
    </ligand>
</feature>
<keyword evidence="4 9" id="KW-0055">Arginine biosynthesis</keyword>
<feature type="binding site" evidence="9">
    <location>
        <position position="266"/>
    </location>
    <ligand>
        <name>L-citrulline</name>
        <dbReference type="ChEBI" id="CHEBI:57743"/>
    </ligand>
</feature>
<dbReference type="PROSITE" id="PS00564">
    <property type="entry name" value="ARGININOSUCCIN_SYN_1"/>
    <property type="match status" value="1"/>
</dbReference>
<dbReference type="InterPro" id="IPR023434">
    <property type="entry name" value="Arginosuc_synth_type_1_subfam"/>
</dbReference>
<dbReference type="HAMAP" id="MF_00005">
    <property type="entry name" value="Arg_succ_synth_type1"/>
    <property type="match status" value="1"/>
</dbReference>
<dbReference type="GO" id="GO:0006526">
    <property type="term" value="P:L-arginine biosynthetic process"/>
    <property type="evidence" value="ECO:0007669"/>
    <property type="project" value="UniProtKB-UniRule"/>
</dbReference>
<dbReference type="Pfam" id="PF00764">
    <property type="entry name" value="Arginosuc_synth"/>
    <property type="match status" value="1"/>
</dbReference>
<dbReference type="InterPro" id="IPR001518">
    <property type="entry name" value="Arginosuc_synth"/>
</dbReference>
<feature type="binding site" evidence="9">
    <location>
        <position position="128"/>
    </location>
    <ligand>
        <name>L-citrulline</name>
        <dbReference type="ChEBI" id="CHEBI:57743"/>
    </ligand>
</feature>
<evidence type="ECO:0000256" key="6">
    <source>
        <dbReference type="ARBA" id="ARBA00022605"/>
    </source>
</evidence>
<dbReference type="EC" id="6.3.4.5" evidence="3 9"/>
<dbReference type="FunFam" id="3.90.1260.10:FF:000007">
    <property type="entry name" value="Argininosuccinate synthase"/>
    <property type="match status" value="1"/>
</dbReference>
<feature type="binding site" evidence="9">
    <location>
        <position position="97"/>
    </location>
    <ligand>
        <name>L-citrulline</name>
        <dbReference type="ChEBI" id="CHEBI:57743"/>
    </ligand>
</feature>
<keyword evidence="8 9" id="KW-0067">ATP-binding</keyword>
<sequence length="405" mass="44808">MENHGIKKIVLAYSGGLDTSAIIPWLKENYGGCEVVACVVDIGQDRDDLKGVEQKALRSGATECYVVDAREEFISDYVYPVLQTGALYEGSYLLGTSMARPLIAKALVDVANKVGADALCHGATGKGNDQVRFESTWAALAPHLKVVAPWREWNLRSREALLDYLKERDIPTTASLEKIYSRDENAWHISTEGGVLESPWNAPNKDCWVWTVDPQEAPDQAEQVTVTVKQGKVVAVNGEAMSPFKCLETLNAIGSKHGIGRIDIVENRLVGIKSRGCYETPGGTIMMAALRGVEQLVLDRDSFKWREQLGLEMSYVVYDGRWFAPLRKSLQASAQSLAEEVNGEVVLQLYKGQVTAIQKKSPNSLYSEEFATFGEDEVYDHSHAGGFIRLFSLSSRIRALNELKK</sequence>
<dbReference type="InterPro" id="IPR048268">
    <property type="entry name" value="Arginosuc_syn_C"/>
</dbReference>
<evidence type="ECO:0000313" key="13">
    <source>
        <dbReference type="Proteomes" id="UP001150641"/>
    </source>
</evidence>
<dbReference type="FunFam" id="3.40.50.620:FF:000019">
    <property type="entry name" value="Argininosuccinate synthase"/>
    <property type="match status" value="1"/>
</dbReference>
<dbReference type="SUPFAM" id="SSF52402">
    <property type="entry name" value="Adenine nucleotide alpha hydrolases-like"/>
    <property type="match status" value="1"/>
</dbReference>
<dbReference type="GO" id="GO:0000053">
    <property type="term" value="P:argininosuccinate metabolic process"/>
    <property type="evidence" value="ECO:0007669"/>
    <property type="project" value="TreeGrafter"/>
</dbReference>
<feature type="binding site" evidence="9">
    <location>
        <position position="132"/>
    </location>
    <ligand>
        <name>L-citrulline</name>
        <dbReference type="ChEBI" id="CHEBI:57743"/>
    </ligand>
</feature>
<evidence type="ECO:0000256" key="3">
    <source>
        <dbReference type="ARBA" id="ARBA00012286"/>
    </source>
</evidence>
<feature type="binding site" evidence="9">
    <location>
        <begin position="12"/>
        <end position="20"/>
    </location>
    <ligand>
        <name>ATP</name>
        <dbReference type="ChEBI" id="CHEBI:30616"/>
    </ligand>
</feature>
<gene>
    <name evidence="9" type="primary">argG</name>
    <name evidence="12" type="ORF">MUA00_03440</name>
</gene>
<dbReference type="SUPFAM" id="SSF69864">
    <property type="entry name" value="Argininosuccinate synthetase, C-terminal domain"/>
    <property type="match status" value="1"/>
</dbReference>
<dbReference type="EMBL" id="JALHAP010000069">
    <property type="protein sequence ID" value="MCT4700863.1"/>
    <property type="molecule type" value="Genomic_DNA"/>
</dbReference>
<dbReference type="Proteomes" id="UP001150641">
    <property type="component" value="Unassembled WGS sequence"/>
</dbReference>
<keyword evidence="6 9" id="KW-0028">Amino-acid biosynthesis</keyword>
<organism evidence="12 13">
    <name type="scientific">Dryocola boscaweniae</name>
    <dbReference type="NCBI Taxonomy" id="2925397"/>
    <lineage>
        <taxon>Bacteria</taxon>
        <taxon>Pseudomonadati</taxon>
        <taxon>Pseudomonadota</taxon>
        <taxon>Gammaproteobacteria</taxon>
        <taxon>Enterobacterales</taxon>
        <taxon>Enterobacteriaceae</taxon>
        <taxon>Dryocola</taxon>
    </lineage>
</organism>
<evidence type="ECO:0000313" key="12">
    <source>
        <dbReference type="EMBL" id="MCT4700863.1"/>
    </source>
</evidence>
<comment type="caution">
    <text evidence="9">Lacks conserved residue(s) required for the propagation of feature annotation.</text>
</comment>
<feature type="binding site" evidence="9">
    <location>
        <position position="181"/>
    </location>
    <ligand>
        <name>L-citrulline</name>
        <dbReference type="ChEBI" id="CHEBI:57743"/>
    </ligand>
</feature>
<keyword evidence="7 9" id="KW-0547">Nucleotide-binding</keyword>
<feature type="binding site" evidence="9">
    <location>
        <position position="122"/>
    </location>
    <ligand>
        <name>ATP</name>
        <dbReference type="ChEBI" id="CHEBI:30616"/>
    </ligand>
</feature>
<evidence type="ECO:0000256" key="8">
    <source>
        <dbReference type="ARBA" id="ARBA00022840"/>
    </source>
</evidence>
<feature type="binding site" evidence="9">
    <location>
        <position position="129"/>
    </location>
    <ligand>
        <name>L-aspartate</name>
        <dbReference type="ChEBI" id="CHEBI:29991"/>
    </ligand>
</feature>
<keyword evidence="5 9" id="KW-0436">Ligase</keyword>
<evidence type="ECO:0000256" key="2">
    <source>
        <dbReference type="ARBA" id="ARBA00011881"/>
    </source>
</evidence>
<comment type="subunit">
    <text evidence="2 9">Homotetramer.</text>
</comment>
<keyword evidence="13" id="KW-1185">Reference proteome</keyword>
<keyword evidence="9" id="KW-0963">Cytoplasm</keyword>
<dbReference type="Gene3D" id="3.40.50.620">
    <property type="entry name" value="HUPs"/>
    <property type="match status" value="1"/>
</dbReference>
<dbReference type="InterPro" id="IPR048267">
    <property type="entry name" value="Arginosuc_syn_N"/>
</dbReference>
<feature type="domain" description="Arginosuccinate synthase-like N-terminal" evidence="10">
    <location>
        <begin position="8"/>
        <end position="171"/>
    </location>
</feature>
<accession>A0A9X3ABI6</accession>
<dbReference type="GO" id="GO:0004055">
    <property type="term" value="F:argininosuccinate synthase activity"/>
    <property type="evidence" value="ECO:0007669"/>
    <property type="project" value="UniProtKB-UniRule"/>
</dbReference>
<feature type="domain" description="Arginosuccinate synthase C-terminal" evidence="11">
    <location>
        <begin position="180"/>
        <end position="397"/>
    </location>
</feature>
<evidence type="ECO:0000256" key="7">
    <source>
        <dbReference type="ARBA" id="ARBA00022741"/>
    </source>
</evidence>
<dbReference type="InterPro" id="IPR018223">
    <property type="entry name" value="Arginosuc_synth_CS"/>
</dbReference>
<dbReference type="AlphaFoldDB" id="A0A9X3ABI6"/>
<dbReference type="Gene3D" id="1.20.5.470">
    <property type="entry name" value="Single helix bin"/>
    <property type="match status" value="1"/>
</dbReference>
<dbReference type="PANTHER" id="PTHR11587">
    <property type="entry name" value="ARGININOSUCCINATE SYNTHASE"/>
    <property type="match status" value="1"/>
</dbReference>
<dbReference type="GO" id="GO:0000050">
    <property type="term" value="P:urea cycle"/>
    <property type="evidence" value="ECO:0007669"/>
    <property type="project" value="TreeGrafter"/>
</dbReference>
<dbReference type="PROSITE" id="PS00565">
    <property type="entry name" value="ARGININOSUCCIN_SYN_2"/>
    <property type="match status" value="1"/>
</dbReference>
<feature type="binding site" evidence="9">
    <location>
        <position position="124"/>
    </location>
    <ligand>
        <name>L-aspartate</name>
        <dbReference type="ChEBI" id="CHEBI:29991"/>
    </ligand>
</feature>
<proteinExistence type="inferred from homology"/>
<comment type="pathway">
    <text evidence="1 9">Amino-acid biosynthesis; L-arginine biosynthesis; L-arginine from L-ornithine and carbamoyl phosphate: step 2/3.</text>
</comment>
<dbReference type="InterPro" id="IPR014729">
    <property type="entry name" value="Rossmann-like_a/b/a_fold"/>
</dbReference>
<comment type="caution">
    <text evidence="12">The sequence shown here is derived from an EMBL/GenBank/DDBJ whole genome shotgun (WGS) entry which is preliminary data.</text>
</comment>
<evidence type="ECO:0000259" key="11">
    <source>
        <dbReference type="Pfam" id="PF20979"/>
    </source>
</evidence>
<name>A0A9X3ABI6_9ENTR</name>
<reference evidence="12" key="1">
    <citation type="submission" date="2022-03" db="EMBL/GenBank/DDBJ databases">
        <title>Proposal of a novel genus Dryocolo and two novel species.</title>
        <authorList>
            <person name="Maddock D.W."/>
            <person name="Brady C.L."/>
            <person name="Denman S."/>
            <person name="Arnold D."/>
        </authorList>
    </citation>
    <scope>NUCLEOTIDE SEQUENCE</scope>
    <source>
        <strain evidence="12">H6W4</strain>
    </source>
</reference>
<feature type="binding site" evidence="9">
    <location>
        <position position="92"/>
    </location>
    <ligand>
        <name>L-citrulline</name>
        <dbReference type="ChEBI" id="CHEBI:57743"/>
    </ligand>
</feature>
<dbReference type="Gene3D" id="3.90.1260.10">
    <property type="entry name" value="Argininosuccinate synthetase, chain A, domain 2"/>
    <property type="match status" value="1"/>
</dbReference>
<comment type="similarity">
    <text evidence="9">Belongs to the argininosuccinate synthase family. Type 1 subfamily.</text>
</comment>
<dbReference type="NCBIfam" id="NF001770">
    <property type="entry name" value="PRK00509.1"/>
    <property type="match status" value="1"/>
</dbReference>
<dbReference type="RefSeq" id="WP_271121632.1">
    <property type="nucleotide sequence ID" value="NZ_JALHAN010000056.1"/>
</dbReference>